<proteinExistence type="inferred from homology"/>
<keyword evidence="3" id="KW-0732">Signal</keyword>
<name>A0A1W1VFX6_DESTI</name>
<protein>
    <submittedName>
        <fullName evidence="5">NitT/TauT family transport system substrate-binding protein</fullName>
    </submittedName>
</protein>
<dbReference type="PANTHER" id="PTHR30024">
    <property type="entry name" value="ALIPHATIC SULFONATES-BINDING PROTEIN-RELATED"/>
    <property type="match status" value="1"/>
</dbReference>
<comment type="subcellular location">
    <subcellularLocation>
        <location evidence="1">Periplasm</location>
    </subcellularLocation>
</comment>
<comment type="similarity">
    <text evidence="2">Belongs to the bacterial solute-binding protein SsuA/TauA family.</text>
</comment>
<keyword evidence="6" id="KW-1185">Reference proteome</keyword>
<evidence type="ECO:0000259" key="4">
    <source>
        <dbReference type="Pfam" id="PF09084"/>
    </source>
</evidence>
<dbReference type="Proteomes" id="UP000192731">
    <property type="component" value="Unassembled WGS sequence"/>
</dbReference>
<dbReference type="PROSITE" id="PS51257">
    <property type="entry name" value="PROKAR_LIPOPROTEIN"/>
    <property type="match status" value="1"/>
</dbReference>
<evidence type="ECO:0000256" key="1">
    <source>
        <dbReference type="ARBA" id="ARBA00004418"/>
    </source>
</evidence>
<organism evidence="5 6">
    <name type="scientific">Desulfonispora thiosulfatigenes DSM 11270</name>
    <dbReference type="NCBI Taxonomy" id="656914"/>
    <lineage>
        <taxon>Bacteria</taxon>
        <taxon>Bacillati</taxon>
        <taxon>Bacillota</taxon>
        <taxon>Clostridia</taxon>
        <taxon>Eubacteriales</taxon>
        <taxon>Peptococcaceae</taxon>
        <taxon>Desulfonispora</taxon>
    </lineage>
</organism>
<feature type="domain" description="SsuA/THI5-like" evidence="4">
    <location>
        <begin position="52"/>
        <end position="263"/>
    </location>
</feature>
<dbReference type="RefSeq" id="WP_242941963.1">
    <property type="nucleotide sequence ID" value="NZ_FWWT01000020.1"/>
</dbReference>
<gene>
    <name evidence="5" type="ORF">SAMN00017405_1903</name>
</gene>
<dbReference type="GO" id="GO:0042597">
    <property type="term" value="C:periplasmic space"/>
    <property type="evidence" value="ECO:0007669"/>
    <property type="project" value="UniProtKB-SubCell"/>
</dbReference>
<dbReference type="SUPFAM" id="SSF53850">
    <property type="entry name" value="Periplasmic binding protein-like II"/>
    <property type="match status" value="1"/>
</dbReference>
<dbReference type="Gene3D" id="3.40.190.10">
    <property type="entry name" value="Periplasmic binding protein-like II"/>
    <property type="match status" value="2"/>
</dbReference>
<evidence type="ECO:0000313" key="6">
    <source>
        <dbReference type="Proteomes" id="UP000192731"/>
    </source>
</evidence>
<evidence type="ECO:0000313" key="5">
    <source>
        <dbReference type="EMBL" id="SMB92113.1"/>
    </source>
</evidence>
<dbReference type="InterPro" id="IPR015168">
    <property type="entry name" value="SsuA/THI5"/>
</dbReference>
<dbReference type="STRING" id="656914.SAMN00017405_1903"/>
<evidence type="ECO:0000256" key="2">
    <source>
        <dbReference type="ARBA" id="ARBA00010742"/>
    </source>
</evidence>
<dbReference type="AlphaFoldDB" id="A0A1W1VFX6"/>
<accession>A0A1W1VFX6</accession>
<dbReference type="Pfam" id="PF09084">
    <property type="entry name" value="NMT1"/>
    <property type="match status" value="1"/>
</dbReference>
<dbReference type="PANTHER" id="PTHR30024:SF47">
    <property type="entry name" value="TAURINE-BINDING PERIPLASMIC PROTEIN"/>
    <property type="match status" value="1"/>
</dbReference>
<dbReference type="EMBL" id="FWWT01000020">
    <property type="protein sequence ID" value="SMB92113.1"/>
    <property type="molecule type" value="Genomic_DNA"/>
</dbReference>
<reference evidence="5 6" key="1">
    <citation type="submission" date="2017-04" db="EMBL/GenBank/DDBJ databases">
        <authorList>
            <person name="Afonso C.L."/>
            <person name="Miller P.J."/>
            <person name="Scott M.A."/>
            <person name="Spackman E."/>
            <person name="Goraichik I."/>
            <person name="Dimitrov K.M."/>
            <person name="Suarez D.L."/>
            <person name="Swayne D.E."/>
        </authorList>
    </citation>
    <scope>NUCLEOTIDE SEQUENCE [LARGE SCALE GENOMIC DNA]</scope>
    <source>
        <strain evidence="5 6">DSM 11270</strain>
    </source>
</reference>
<sequence length="344" mass="38083">MNNRRKVSLILLTLVLSFSLIFMGCGSTEKVSDNKDLKTVRLNEVVRSIFYAPQYVAINEGIFADEGIDIKLQTGWGGDKSMTALVSNTADIGLIGSETSVYVVKQGSNEKIINFAQLTQTDGSFLVSRNNIPNFKFSDLKGKEIVGGRRGGIPQMVMEYTLNKNGITPNKDVDIIQNIAFDATTGAFKGGTGDFIQLFEPNASKLEKENNGYVVASFGTEAGKLAYTVFMATESYLKDNPETVQKFTNAVYKGQIWCANHTAEEIANSIKSFFPEDDLDIIIKAVNRYKEQESWAPNPLVQKEAIERLQDVMIKGGELDTKIPFEQIVNNSFAEKTIKEIPLP</sequence>
<evidence type="ECO:0000256" key="3">
    <source>
        <dbReference type="ARBA" id="ARBA00022729"/>
    </source>
</evidence>